<evidence type="ECO:0000313" key="2">
    <source>
        <dbReference type="EMBL" id="KAJ7375983.1"/>
    </source>
</evidence>
<keyword evidence="1" id="KW-0175">Coiled coil</keyword>
<dbReference type="AlphaFoldDB" id="A0A9W9Z8K7"/>
<dbReference type="Gene3D" id="1.10.287.1490">
    <property type="match status" value="1"/>
</dbReference>
<feature type="coiled-coil region" evidence="1">
    <location>
        <begin position="167"/>
        <end position="201"/>
    </location>
</feature>
<proteinExistence type="predicted"/>
<protein>
    <submittedName>
        <fullName evidence="2">Uncharacterized protein</fullName>
    </submittedName>
</protein>
<organism evidence="2 3">
    <name type="scientific">Desmophyllum pertusum</name>
    <dbReference type="NCBI Taxonomy" id="174260"/>
    <lineage>
        <taxon>Eukaryota</taxon>
        <taxon>Metazoa</taxon>
        <taxon>Cnidaria</taxon>
        <taxon>Anthozoa</taxon>
        <taxon>Hexacorallia</taxon>
        <taxon>Scleractinia</taxon>
        <taxon>Caryophylliina</taxon>
        <taxon>Caryophylliidae</taxon>
        <taxon>Desmophyllum</taxon>
    </lineage>
</organism>
<feature type="non-terminal residue" evidence="2">
    <location>
        <position position="1"/>
    </location>
</feature>
<accession>A0A9W9Z8K7</accession>
<gene>
    <name evidence="2" type="ORF">OS493_037535</name>
</gene>
<dbReference type="EMBL" id="MU826422">
    <property type="protein sequence ID" value="KAJ7375983.1"/>
    <property type="molecule type" value="Genomic_DNA"/>
</dbReference>
<keyword evidence="3" id="KW-1185">Reference proteome</keyword>
<sequence>STLHGVTDDQKRWVVFGIALSKVLVTQIRPFVEQEVQKEYVSLSASHSIHTQSTSGRLKHWPTFLKYENINGNDAFPRLPGGRCDYSKFDCRVTSHVDFAKLYVENHMAKFNAFDEHCDASAMLALLGTILCMNPTVDPDLLKLVQQHVNTLRTDVDQLTFEVQEDRERVSLALNDLSTSLDELEARMARMQCEQGVMKQEQSSLSNRVDALQTDIDTRQEDVKLLINSQQEDVKLLKSQQEDVQQRVAHVEDQLSSAFSRTIERTAVMKAQQMWCLNNTTAMCLLRLPVLKLTSHFLPSVTIQIQDSGFLTILTLGSMILAIPELCTPWRSRSRQKCARSSPGTAHERDWTLRRCLLLPSQRWHKKRSQVSSWDYR</sequence>
<name>A0A9W9Z8K7_9CNID</name>
<dbReference type="Proteomes" id="UP001163046">
    <property type="component" value="Unassembled WGS sequence"/>
</dbReference>
<comment type="caution">
    <text evidence="2">The sequence shown here is derived from an EMBL/GenBank/DDBJ whole genome shotgun (WGS) entry which is preliminary data.</text>
</comment>
<evidence type="ECO:0000313" key="3">
    <source>
        <dbReference type="Proteomes" id="UP001163046"/>
    </source>
</evidence>
<reference evidence="2" key="1">
    <citation type="submission" date="2023-01" db="EMBL/GenBank/DDBJ databases">
        <title>Genome assembly of the deep-sea coral Lophelia pertusa.</title>
        <authorList>
            <person name="Herrera S."/>
            <person name="Cordes E."/>
        </authorList>
    </citation>
    <scope>NUCLEOTIDE SEQUENCE</scope>
    <source>
        <strain evidence="2">USNM1676648</strain>
        <tissue evidence="2">Polyp</tissue>
    </source>
</reference>
<dbReference type="OrthoDB" id="5973216at2759"/>
<evidence type="ECO:0000256" key="1">
    <source>
        <dbReference type="SAM" id="Coils"/>
    </source>
</evidence>
<feature type="coiled-coil region" evidence="1">
    <location>
        <begin position="227"/>
        <end position="254"/>
    </location>
</feature>